<name>A0A2I4DWY0_JUGRE</name>
<dbReference type="GeneID" id="108984234"/>
<sequence length="2404" mass="260864">MEGFHSMKRKQLQALCKKHGVPANLTNREMADKLTLLLEEEGEPINKGPSCSKDLGEIGSANDSKIVNKNVKKVKFSPDNETFIFVGSESDSDSDKDYTMVKKRAGKRRSTVKLLSKKQVQVVDSVREIGVSGKNIDRQVRITRSRAQVVGGDAAPLVGKKRPRIGTIVESMEVNDVGFSDKPPVDAVSVDSVAGVMKSQAIGRRGRRKTRNSRRNDGVVLLDDVSDDNVEEGAKQKKMSKPSRSNVTKEKGSSTLSTKMGEIGAVGRITRSRTQLDAKASAVDSRANTVEVQVEREEVLQLEEPLKGLGSKGLKKKSVGPQKARVKIDILAMEGPEPGKVLRRSKRNAAIDEDSEPSIRDLGKTKVRTRRAEAQIVEKASAVDNESESFADQKECEDGVRGPGRDANKQDLVVPQKGKLVSKGPLLRKETKKRLRNAGVEGNTGANPTVEPTKEHEKLSLPHGRPRRSNRNSLMLTTSAHMVGDMRNRETAGRVKQARESLQGENLYAVEEPLSNLNASRNDSIFISNADGARKVGRMKRRREPNPKGKGSVIESESSIEKSPRHSTHDVLKSDFVAAIEGPSPIVDTGSAVQDTVDHRINPDSSCIKEISGKSMGKQKGSTRKSSAKKGLRFLEVSAVTSDLGEVIDTTTTVKEKVVPTPVELKGISTDQCAHNSVTELEVFNEKENILLGDVEGKLPLNYISEGNMDDEPCQLNSRVNIADVDSVKLEPLNIQSKVGSVVSSGNASPADCLLPLYQSYYNGEAANLSEMKRRRLETEEPLTGENMNLRSDKQDGQSDGDDQTSVQEDQHQQDANIIDKLIIHEIVVEDHPSQLREIRCSNRKFKHTSERGQEISALDLFEGEEIDQVEIVAGVTEIEQTISEANLLNTETGEGKHGHSDIAATPLRPALESQAVSAISKEVIANYLGTSSPKKDALEEEENQPGAQSIAQSTILERSNKNHVGEEKYSSYRIEVPNETICIGETSESNAVEKIRTELEMTNENNNEETLHSGEGVRPTSNKEPLDRGSEQNLRIDGCCLRNLDSGVGQSAEEKENDVSDYSFDTSFVETYVTCLHELSAVGRITPTVPQEMDTCTVENTSTSIVGLKCPASSAKEDIAPSKPTSLKDNDEQEGGENMNLRNDKQDDQSDGDDQTSVQEDQNLQDANEIDKTIIHEFVIEDHLSELREIICSDRKSKYTSDSAEEISALDLFKGEEIDQVEILAGVTEIEQTISEANLLIAETGKGKHAHSDTAAVPLGPALESRDALSGISNEVMANYLRTSSPKKDAPGEEENQSGAQSTAQSTTLERGNTNHAGEEKYSSYGIETPEERICMGETPVSNAAEKMGTELGMTNESKNESLHSGRAVPTSGEELFGRVFEQNLRIDGGCLPILDGGVSQGAEKKESDLSDENVDFCFDETKVTFLHEFSSRGKITPIVQQETDTGRVENTSTSIVGLKCPASAKEDSSPSEPTSLKGNDEQEGEGNHLKDPLLLSHNGRNAIESGVALLHKAEDSVLTTFKVDAAEEKTEARSAQTDSNDENPNDAAKDVIEPSSLLHFSLEESQGGNKSESEEVNNILDELLSPNIVGVRSAERSAEEKVTSGFDGTKLFPLEALNAVSRQELFLEKVFDDEVGVIHRNSNVKALDDMLSSKNYMGSKDIFYAEGQKRELFAEQRDHVDMKEYSECSQQVELGDHRGGEVVGLVSQSPDSTSGDPCDNFAKGEVGESAHDDDSCGISAAVPDEAAHTVTMEKMGIVEAKLVGSLLTVSPVEQKKPYYGSGDEVLKIDASAVCTSNEVLPKDSEGIEETSSGVVLTSFQLDEVRFGNLDNQILEVSPELDGSFSIGLDVLVSMDDKPADRVENFETVAADEADAECSGRKNDSEKVGDGAKLFEEALVSPHLFDCSSKWEEKEAENINSFADTSCGKYEIHPSGVIVSISSVSSSHGDEDGFDSFVEGNSYDTEGKEMADDGRGDNEVSPEERVGAQKNDGPVDGNVENSATAPQELAGDQVDGQNGAVTHADLNGIDFLTFNEPLRRSSVDKTEEGLGFNRLAKMGIDSASSEGPGYAEFENSHVVTSEKSEVAVNHVVLPTVIALPSFATRALDSNDDSCAFTTWELNLLLGGSEEDEVEKSGGVDSVANLLSTTSEDTEEVSMNVAIAEDQHGTHEQHMVEDVAQMVGSCLAVSDEPISENDNESKKQGEVFAITQEHAGCENDEHQFIKVGISSSSIDTEIPDAADLDVSNRVTAEETMAECGHNDSKQVQNNADVGGTKFSVGRDGSEHRVEAMEIDVPKIDATIEELSPASTNMVVGREIDAEFVQTPQSKLESPKLKEKASLSVKQLNSSVVKGTMFKASLIPRTPKNLNMKENVGSSKNDQIGNTTAARTMPKRRPLEDLQNN</sequence>
<organism evidence="2 3">
    <name type="scientific">Juglans regia</name>
    <name type="common">English walnut</name>
    <dbReference type="NCBI Taxonomy" id="51240"/>
    <lineage>
        <taxon>Eukaryota</taxon>
        <taxon>Viridiplantae</taxon>
        <taxon>Streptophyta</taxon>
        <taxon>Embryophyta</taxon>
        <taxon>Tracheophyta</taxon>
        <taxon>Spermatophyta</taxon>
        <taxon>Magnoliopsida</taxon>
        <taxon>eudicotyledons</taxon>
        <taxon>Gunneridae</taxon>
        <taxon>Pentapetalae</taxon>
        <taxon>rosids</taxon>
        <taxon>fabids</taxon>
        <taxon>Fagales</taxon>
        <taxon>Juglandaceae</taxon>
        <taxon>Juglans</taxon>
    </lineage>
</organism>
<protein>
    <submittedName>
        <fullName evidence="3">Uncharacterized protein LOC108984234 isoform X1</fullName>
    </submittedName>
</protein>
<proteinExistence type="predicted"/>
<feature type="region of interest" description="Disordered" evidence="1">
    <location>
        <begin position="383"/>
        <end position="409"/>
    </location>
</feature>
<feature type="compositionally biased region" description="Basic and acidic residues" evidence="1">
    <location>
        <begin position="959"/>
        <end position="968"/>
    </location>
</feature>
<evidence type="ECO:0000313" key="2">
    <source>
        <dbReference type="Proteomes" id="UP000235220"/>
    </source>
</evidence>
<keyword evidence="2" id="KW-1185">Reference proteome</keyword>
<feature type="compositionally biased region" description="Low complexity" evidence="1">
    <location>
        <begin position="548"/>
        <end position="557"/>
    </location>
</feature>
<feature type="region of interest" description="Disordered" evidence="1">
    <location>
        <begin position="536"/>
        <end position="569"/>
    </location>
</feature>
<dbReference type="OrthoDB" id="913480at2759"/>
<feature type="region of interest" description="Disordered" evidence="1">
    <location>
        <begin position="2264"/>
        <end position="2285"/>
    </location>
</feature>
<evidence type="ECO:0000256" key="1">
    <source>
        <dbReference type="SAM" id="MobiDB-lite"/>
    </source>
</evidence>
<dbReference type="Proteomes" id="UP000235220">
    <property type="component" value="Chromosome 15"/>
</dbReference>
<accession>A0A2I4DWY0</accession>
<feature type="compositionally biased region" description="Polar residues" evidence="1">
    <location>
        <begin position="2375"/>
        <end position="2389"/>
    </location>
</feature>
<evidence type="ECO:0000313" key="3">
    <source>
        <dbReference type="RefSeq" id="XP_018811663.1"/>
    </source>
</evidence>
<feature type="region of interest" description="Disordered" evidence="1">
    <location>
        <begin position="1530"/>
        <end position="1550"/>
    </location>
</feature>
<feature type="region of interest" description="Disordered" evidence="1">
    <location>
        <begin position="430"/>
        <end position="471"/>
    </location>
</feature>
<feature type="region of interest" description="Disordered" evidence="1">
    <location>
        <begin position="603"/>
        <end position="627"/>
    </location>
</feature>
<feature type="region of interest" description="Disordered" evidence="1">
    <location>
        <begin position="1003"/>
        <end position="1031"/>
    </location>
</feature>
<feature type="compositionally biased region" description="Basic and acidic residues" evidence="1">
    <location>
        <begin position="1116"/>
        <end position="1131"/>
    </location>
</feature>
<feature type="compositionally biased region" description="Basic and acidic residues" evidence="1">
    <location>
        <begin position="1966"/>
        <end position="1988"/>
    </location>
</feature>
<feature type="region of interest" description="Disordered" evidence="1">
    <location>
        <begin position="1944"/>
        <end position="2003"/>
    </location>
</feature>
<reference evidence="3" key="1">
    <citation type="submission" date="2025-08" db="UniProtKB">
        <authorList>
            <consortium name="RefSeq"/>
        </authorList>
    </citation>
    <scope>IDENTIFICATION</scope>
    <source>
        <tissue evidence="3">Leaves</tissue>
    </source>
</reference>
<feature type="region of interest" description="Disordered" evidence="1">
    <location>
        <begin position="1116"/>
        <end position="1168"/>
    </location>
</feature>
<feature type="region of interest" description="Disordered" evidence="1">
    <location>
        <begin position="229"/>
        <end position="257"/>
    </location>
</feature>
<feature type="compositionally biased region" description="Polar residues" evidence="1">
    <location>
        <begin position="1157"/>
        <end position="1167"/>
    </location>
</feature>
<feature type="region of interest" description="Disordered" evidence="1">
    <location>
        <begin position="1459"/>
        <end position="1493"/>
    </location>
</feature>
<gene>
    <name evidence="3" type="primary">LOC108984234</name>
</gene>
<feature type="compositionally biased region" description="Polar residues" evidence="1">
    <location>
        <begin position="1298"/>
        <end position="1317"/>
    </location>
</feature>
<feature type="compositionally biased region" description="Polar residues" evidence="1">
    <location>
        <begin position="946"/>
        <end position="958"/>
    </location>
</feature>
<feature type="region of interest" description="Disordered" evidence="1">
    <location>
        <begin position="780"/>
        <end position="811"/>
    </location>
</feature>
<feature type="compositionally biased region" description="Basic and acidic residues" evidence="1">
    <location>
        <begin position="559"/>
        <end position="569"/>
    </location>
</feature>
<dbReference type="KEGG" id="jre:108984234"/>
<dbReference type="RefSeq" id="XP_018811663.1">
    <property type="nucleotide sequence ID" value="XM_018956118.2"/>
</dbReference>
<feature type="compositionally biased region" description="Basic and acidic residues" evidence="1">
    <location>
        <begin position="391"/>
        <end position="409"/>
    </location>
</feature>
<feature type="region of interest" description="Disordered" evidence="1">
    <location>
        <begin position="935"/>
        <end position="968"/>
    </location>
</feature>
<feature type="region of interest" description="Disordered" evidence="1">
    <location>
        <begin position="1285"/>
        <end position="1326"/>
    </location>
</feature>
<dbReference type="Gramene" id="Jr15_01140_p1">
    <property type="protein sequence ID" value="cds.Jr15_01140_p1"/>
    <property type="gene ID" value="Jr15_01140"/>
</dbReference>
<feature type="region of interest" description="Disordered" evidence="1">
    <location>
        <begin position="2367"/>
        <end position="2404"/>
    </location>
</feature>